<dbReference type="Pfam" id="PF00756">
    <property type="entry name" value="Esterase"/>
    <property type="match status" value="1"/>
</dbReference>
<dbReference type="PANTHER" id="PTHR48098:SF3">
    <property type="entry name" value="IRON(III) ENTEROBACTIN ESTERASE"/>
    <property type="match status" value="1"/>
</dbReference>
<protein>
    <submittedName>
        <fullName evidence="1">Alpha/beta hydrolase</fullName>
    </submittedName>
</protein>
<reference evidence="2" key="1">
    <citation type="journal article" date="2019" name="Int. J. Syst. Evol. Microbiol.">
        <title>The Global Catalogue of Microorganisms (GCM) 10K type strain sequencing project: providing services to taxonomists for standard genome sequencing and annotation.</title>
        <authorList>
            <consortium name="The Broad Institute Genomics Platform"/>
            <consortium name="The Broad Institute Genome Sequencing Center for Infectious Disease"/>
            <person name="Wu L."/>
            <person name="Ma J."/>
        </authorList>
    </citation>
    <scope>NUCLEOTIDE SEQUENCE [LARGE SCALE GENOMIC DNA]</scope>
    <source>
        <strain evidence="2">JCM 30234</strain>
    </source>
</reference>
<dbReference type="EMBL" id="JBHTGR010000005">
    <property type="protein sequence ID" value="MFC7746223.1"/>
    <property type="molecule type" value="Genomic_DNA"/>
</dbReference>
<dbReference type="SUPFAM" id="SSF53474">
    <property type="entry name" value="alpha/beta-Hydrolases"/>
    <property type="match status" value="1"/>
</dbReference>
<dbReference type="InterPro" id="IPR050583">
    <property type="entry name" value="Mycobacterial_A85_antigen"/>
</dbReference>
<gene>
    <name evidence="1" type="ORF">ACFQU8_03080</name>
</gene>
<organism evidence="1 2">
    <name type="scientific">Lentibacillus kimchii</name>
    <dbReference type="NCBI Taxonomy" id="1542911"/>
    <lineage>
        <taxon>Bacteria</taxon>
        <taxon>Bacillati</taxon>
        <taxon>Bacillota</taxon>
        <taxon>Bacilli</taxon>
        <taxon>Bacillales</taxon>
        <taxon>Bacillaceae</taxon>
        <taxon>Lentibacillus</taxon>
    </lineage>
</organism>
<dbReference type="InterPro" id="IPR029058">
    <property type="entry name" value="AB_hydrolase_fold"/>
</dbReference>
<name>A0ABW2UT66_9BACI</name>
<proteinExistence type="predicted"/>
<dbReference type="PANTHER" id="PTHR48098">
    <property type="entry name" value="ENTEROCHELIN ESTERASE-RELATED"/>
    <property type="match status" value="1"/>
</dbReference>
<comment type="caution">
    <text evidence="1">The sequence shown here is derived from an EMBL/GenBank/DDBJ whole genome shotgun (WGS) entry which is preliminary data.</text>
</comment>
<dbReference type="GO" id="GO:0016787">
    <property type="term" value="F:hydrolase activity"/>
    <property type="evidence" value="ECO:0007669"/>
    <property type="project" value="UniProtKB-KW"/>
</dbReference>
<dbReference type="InterPro" id="IPR000801">
    <property type="entry name" value="Esterase-like"/>
</dbReference>
<dbReference type="Gene3D" id="3.40.50.1820">
    <property type="entry name" value="alpha/beta hydrolase"/>
    <property type="match status" value="1"/>
</dbReference>
<accession>A0ABW2UT66</accession>
<evidence type="ECO:0000313" key="1">
    <source>
        <dbReference type="EMBL" id="MFC7746223.1"/>
    </source>
</evidence>
<sequence length="237" mass="27098">MTEKQLHSQYLQETMTLKIYQPEAFSPLYKYQFCIMQDGNDYYQMGRAATWCDELQEQGAITGTILVGIHYSDKWDRREKYHPQGQQSRAYRKFLALEVVPYLDDSFPSLYMAHARTLAGDSLGGSQALMTALTYPHTFGKVIMQSPYVDQSVLDAVKTAKAISSIAVYHSIGTEETAVETTDGDIKDFLTSNRELHNLLQTSHVDNTYHELENGRHTWGYWQHDLRQAFANILGPI</sequence>
<keyword evidence="1" id="KW-0378">Hydrolase</keyword>
<dbReference type="RefSeq" id="WP_382357705.1">
    <property type="nucleotide sequence ID" value="NZ_JBHTGR010000005.1"/>
</dbReference>
<dbReference type="Proteomes" id="UP001596620">
    <property type="component" value="Unassembled WGS sequence"/>
</dbReference>
<keyword evidence="2" id="KW-1185">Reference proteome</keyword>
<evidence type="ECO:0000313" key="2">
    <source>
        <dbReference type="Proteomes" id="UP001596620"/>
    </source>
</evidence>